<evidence type="ECO:0000313" key="2">
    <source>
        <dbReference type="Proteomes" id="UP000623129"/>
    </source>
</evidence>
<dbReference type="Proteomes" id="UP000623129">
    <property type="component" value="Unassembled WGS sequence"/>
</dbReference>
<sequence>MKVKQEQKVHEAILKRLKPSRAFSCILRIREESQGQSARLERLRQAAGVQVSQSHSLLGRKPCYFYNCWGDWKRQNHSYSPGLFSVAFRRLPYGHPRNITILFDTNISIYFLICRYLEEAGWAEGRAVQVVTLEELSYKNSLCCIKSG</sequence>
<protein>
    <submittedName>
        <fullName evidence="1">Uncharacterized protein</fullName>
    </submittedName>
</protein>
<name>A0A833QKB6_9POAL</name>
<dbReference type="OrthoDB" id="1684135at2759"/>
<comment type="caution">
    <text evidence="1">The sequence shown here is derived from an EMBL/GenBank/DDBJ whole genome shotgun (WGS) entry which is preliminary data.</text>
</comment>
<keyword evidence="2" id="KW-1185">Reference proteome</keyword>
<reference evidence="1" key="1">
    <citation type="submission" date="2020-01" db="EMBL/GenBank/DDBJ databases">
        <title>Genome sequence of Kobresia littledalei, the first chromosome-level genome in the family Cyperaceae.</title>
        <authorList>
            <person name="Qu G."/>
        </authorList>
    </citation>
    <scope>NUCLEOTIDE SEQUENCE</scope>
    <source>
        <strain evidence="1">C.B.Clarke</strain>
        <tissue evidence="1">Leaf</tissue>
    </source>
</reference>
<organism evidence="1 2">
    <name type="scientific">Carex littledalei</name>
    <dbReference type="NCBI Taxonomy" id="544730"/>
    <lineage>
        <taxon>Eukaryota</taxon>
        <taxon>Viridiplantae</taxon>
        <taxon>Streptophyta</taxon>
        <taxon>Embryophyta</taxon>
        <taxon>Tracheophyta</taxon>
        <taxon>Spermatophyta</taxon>
        <taxon>Magnoliopsida</taxon>
        <taxon>Liliopsida</taxon>
        <taxon>Poales</taxon>
        <taxon>Cyperaceae</taxon>
        <taxon>Cyperoideae</taxon>
        <taxon>Cariceae</taxon>
        <taxon>Carex</taxon>
        <taxon>Carex subgen. Euthyceras</taxon>
    </lineage>
</organism>
<gene>
    <name evidence="1" type="ORF">FCM35_KLT11506</name>
</gene>
<evidence type="ECO:0000313" key="1">
    <source>
        <dbReference type="EMBL" id="KAF3324039.1"/>
    </source>
</evidence>
<accession>A0A833QKB6</accession>
<dbReference type="EMBL" id="SWLB01000022">
    <property type="protein sequence ID" value="KAF3324039.1"/>
    <property type="molecule type" value="Genomic_DNA"/>
</dbReference>
<proteinExistence type="predicted"/>
<dbReference type="AlphaFoldDB" id="A0A833QKB6"/>